<gene>
    <name evidence="1" type="ORF">CFOLD11_03410</name>
</gene>
<dbReference type="AlphaFoldDB" id="A0A9W5XYZ1"/>
<accession>A0A9W5XYZ1</accession>
<evidence type="ECO:0000313" key="2">
    <source>
        <dbReference type="Proteomes" id="UP001057868"/>
    </source>
</evidence>
<protein>
    <submittedName>
        <fullName evidence="1">Uncharacterized protein</fullName>
    </submittedName>
</protein>
<dbReference type="RefSeq" id="WP_261850592.1">
    <property type="nucleotide sequence ID" value="NZ_BQXY01000001.1"/>
</dbReference>
<name>A0A9W5XYZ1_9CLOT</name>
<comment type="caution">
    <text evidence="1">The sequence shown here is derived from an EMBL/GenBank/DDBJ whole genome shotgun (WGS) entry which is preliminary data.</text>
</comment>
<sequence length="42" mass="5196">MRNKNIREVQGLYELACKYNIKYLLDSSYFKINPEYDLYEKE</sequence>
<reference evidence="1" key="1">
    <citation type="journal article" date="2023" name="Int. J. Syst. Evol. Microbiol.">
        <title>&lt;i&gt;Clostridium folliculivorans&lt;/i&gt; sp. nov., isolated from soil samples of an organic paddy in Japan.</title>
        <authorList>
            <person name="Tazawa J."/>
            <person name="Kobayashi H."/>
            <person name="Tanizawa Y."/>
            <person name="Uchino A."/>
            <person name="Tanaka F."/>
            <person name="Urashima Y."/>
            <person name="Miura S."/>
            <person name="Sakamoto M."/>
            <person name="Ohkuma M."/>
            <person name="Tohno M."/>
        </authorList>
    </citation>
    <scope>NUCLEOTIDE SEQUENCE</scope>
    <source>
        <strain evidence="1">D1-1</strain>
    </source>
</reference>
<organism evidence="1 2">
    <name type="scientific">Clostridium folliculivorans</name>
    <dbReference type="NCBI Taxonomy" id="2886038"/>
    <lineage>
        <taxon>Bacteria</taxon>
        <taxon>Bacillati</taxon>
        <taxon>Bacillota</taxon>
        <taxon>Clostridia</taxon>
        <taxon>Eubacteriales</taxon>
        <taxon>Clostridiaceae</taxon>
        <taxon>Clostridium</taxon>
    </lineage>
</organism>
<keyword evidence="2" id="KW-1185">Reference proteome</keyword>
<dbReference type="EMBL" id="BQXY01000001">
    <property type="protein sequence ID" value="GKU23515.1"/>
    <property type="molecule type" value="Genomic_DNA"/>
</dbReference>
<dbReference type="Proteomes" id="UP001057868">
    <property type="component" value="Unassembled WGS sequence"/>
</dbReference>
<proteinExistence type="predicted"/>
<evidence type="ECO:0000313" key="1">
    <source>
        <dbReference type="EMBL" id="GKU23515.1"/>
    </source>
</evidence>